<keyword evidence="3" id="KW-0328">Glycosyltransferase</keyword>
<name>A0A1G1V8K6_9BACT</name>
<keyword evidence="2" id="KW-1003">Cell membrane</keyword>
<evidence type="ECO:0000256" key="8">
    <source>
        <dbReference type="SAM" id="Phobius"/>
    </source>
</evidence>
<keyword evidence="6 8" id="KW-1133">Transmembrane helix</keyword>
<keyword evidence="4" id="KW-0808">Transferase</keyword>
<comment type="subcellular location">
    <subcellularLocation>
        <location evidence="1">Cell membrane</location>
        <topology evidence="1">Multi-pass membrane protein</topology>
    </subcellularLocation>
</comment>
<feature type="transmembrane region" description="Helical" evidence="8">
    <location>
        <begin position="316"/>
        <end position="334"/>
    </location>
</feature>
<sequence>MKILNIVKQNKLICLVFLTAALLRFYSLSLTPPSLNWDEVSLGFNAYSILKTGKDEWGFFLPNIFRAYGDYKLPGYIYTTSLSEILLGITPFAVRFPSALGGILTVLFTYLLVQKLFNKNTATIAALLVAVEPWTIFLSRIALEANLGLTFFISGLYFFFKSREKQPLFPLSIFFFGLSVWTYNSYRIFTPLMLLTLLVIYGKEIFAPLKKQSTKLSLLAGIITAVVFFTPMFWQLLHPTGQARYEKVAILDSGAIGTIEHLRNNSNFPSQVTKLFYNRPAYFSFNFIKNWATHFSPNFLFIEGGSQYQFSMPKHGLVYVINSIFILIGLIYLVKQKSKNSLFLFSWLILGPIASSITREAPHVLRAITLLPLPMILAAVGLEAIKSTLKRKNKSLKSIAIISYLFLLSVLTGVYFYKYFTEYKNDYSWSWQYGYKETVDYIKQNYNNYDQIIVTKKYGEPHEFLLFHWPWDPEKYRSDSNLVRFKQSDWYWVDRFDKFYFVNDWDIPHETNKIWKLESGSEVPVNPKRTLLVTSPGNYPPDWSKLKTINFLDGSPAFEILEKI</sequence>
<dbReference type="PANTHER" id="PTHR33908">
    <property type="entry name" value="MANNOSYLTRANSFERASE YKCB-RELATED"/>
    <property type="match status" value="1"/>
</dbReference>
<evidence type="ECO:0000256" key="2">
    <source>
        <dbReference type="ARBA" id="ARBA00022475"/>
    </source>
</evidence>
<evidence type="ECO:0000256" key="6">
    <source>
        <dbReference type="ARBA" id="ARBA00022989"/>
    </source>
</evidence>
<dbReference type="PANTHER" id="PTHR33908:SF11">
    <property type="entry name" value="MEMBRANE PROTEIN"/>
    <property type="match status" value="1"/>
</dbReference>
<feature type="transmembrane region" description="Helical" evidence="8">
    <location>
        <begin position="189"/>
        <end position="206"/>
    </location>
</feature>
<dbReference type="Proteomes" id="UP000178319">
    <property type="component" value="Unassembled WGS sequence"/>
</dbReference>
<feature type="transmembrane region" description="Helical" evidence="8">
    <location>
        <begin position="92"/>
        <end position="113"/>
    </location>
</feature>
<feature type="transmembrane region" description="Helical" evidence="8">
    <location>
        <begin position="396"/>
        <end position="417"/>
    </location>
</feature>
<dbReference type="InterPro" id="IPR050297">
    <property type="entry name" value="LipidA_mod_glycosyltrf_83"/>
</dbReference>
<keyword evidence="7 8" id="KW-0472">Membrane</keyword>
<protein>
    <recommendedName>
        <fullName evidence="9">Glycosyltransferase RgtA/B/C/D-like domain-containing protein</fullName>
    </recommendedName>
</protein>
<organism evidence="10 11">
    <name type="scientific">Candidatus Blackburnbacteria bacterium RIFCSPHIGHO2_02_FULL_44_20</name>
    <dbReference type="NCBI Taxonomy" id="1797516"/>
    <lineage>
        <taxon>Bacteria</taxon>
        <taxon>Candidatus Blackburniibacteriota</taxon>
    </lineage>
</organism>
<dbReference type="GO" id="GO:0016763">
    <property type="term" value="F:pentosyltransferase activity"/>
    <property type="evidence" value="ECO:0007669"/>
    <property type="project" value="TreeGrafter"/>
</dbReference>
<gene>
    <name evidence="10" type="ORF">A3D26_01600</name>
</gene>
<keyword evidence="5 8" id="KW-0812">Transmembrane</keyword>
<dbReference type="STRING" id="1797516.A3D26_01600"/>
<dbReference type="GO" id="GO:0009103">
    <property type="term" value="P:lipopolysaccharide biosynthetic process"/>
    <property type="evidence" value="ECO:0007669"/>
    <property type="project" value="UniProtKB-ARBA"/>
</dbReference>
<feature type="domain" description="Glycosyltransferase RgtA/B/C/D-like" evidence="9">
    <location>
        <begin position="74"/>
        <end position="233"/>
    </location>
</feature>
<feature type="transmembrane region" description="Helical" evidence="8">
    <location>
        <begin position="143"/>
        <end position="160"/>
    </location>
</feature>
<evidence type="ECO:0000313" key="10">
    <source>
        <dbReference type="EMBL" id="OGY11784.1"/>
    </source>
</evidence>
<dbReference type="InterPro" id="IPR038731">
    <property type="entry name" value="RgtA/B/C-like"/>
</dbReference>
<evidence type="ECO:0000256" key="3">
    <source>
        <dbReference type="ARBA" id="ARBA00022676"/>
    </source>
</evidence>
<dbReference type="AlphaFoldDB" id="A0A1G1V8K6"/>
<comment type="caution">
    <text evidence="10">The sequence shown here is derived from an EMBL/GenBank/DDBJ whole genome shotgun (WGS) entry which is preliminary data.</text>
</comment>
<feature type="transmembrane region" description="Helical" evidence="8">
    <location>
        <begin position="364"/>
        <end position="384"/>
    </location>
</feature>
<dbReference type="GO" id="GO:0005886">
    <property type="term" value="C:plasma membrane"/>
    <property type="evidence" value="ECO:0007669"/>
    <property type="project" value="UniProtKB-SubCell"/>
</dbReference>
<reference evidence="10 11" key="1">
    <citation type="journal article" date="2016" name="Nat. Commun.">
        <title>Thousands of microbial genomes shed light on interconnected biogeochemical processes in an aquifer system.</title>
        <authorList>
            <person name="Anantharaman K."/>
            <person name="Brown C.T."/>
            <person name="Hug L.A."/>
            <person name="Sharon I."/>
            <person name="Castelle C.J."/>
            <person name="Probst A.J."/>
            <person name="Thomas B.C."/>
            <person name="Singh A."/>
            <person name="Wilkins M.J."/>
            <person name="Karaoz U."/>
            <person name="Brodie E.L."/>
            <person name="Williams K.H."/>
            <person name="Hubbard S.S."/>
            <person name="Banfield J.F."/>
        </authorList>
    </citation>
    <scope>NUCLEOTIDE SEQUENCE [LARGE SCALE GENOMIC DNA]</scope>
</reference>
<evidence type="ECO:0000256" key="4">
    <source>
        <dbReference type="ARBA" id="ARBA00022679"/>
    </source>
</evidence>
<evidence type="ECO:0000313" key="11">
    <source>
        <dbReference type="Proteomes" id="UP000178319"/>
    </source>
</evidence>
<feature type="transmembrane region" description="Helical" evidence="8">
    <location>
        <begin position="218"/>
        <end position="237"/>
    </location>
</feature>
<evidence type="ECO:0000256" key="5">
    <source>
        <dbReference type="ARBA" id="ARBA00022692"/>
    </source>
</evidence>
<accession>A0A1G1V8K6</accession>
<evidence type="ECO:0000259" key="9">
    <source>
        <dbReference type="Pfam" id="PF13231"/>
    </source>
</evidence>
<evidence type="ECO:0000256" key="1">
    <source>
        <dbReference type="ARBA" id="ARBA00004651"/>
    </source>
</evidence>
<dbReference type="EMBL" id="MHBZ01000011">
    <property type="protein sequence ID" value="OGY11784.1"/>
    <property type="molecule type" value="Genomic_DNA"/>
</dbReference>
<feature type="transmembrane region" description="Helical" evidence="8">
    <location>
        <begin position="341"/>
        <end position="358"/>
    </location>
</feature>
<dbReference type="Pfam" id="PF13231">
    <property type="entry name" value="PMT_2"/>
    <property type="match status" value="1"/>
</dbReference>
<evidence type="ECO:0000256" key="7">
    <source>
        <dbReference type="ARBA" id="ARBA00023136"/>
    </source>
</evidence>
<proteinExistence type="predicted"/>